<sequence>MDTSSNTAPMAGRMRDQEFCCPGHDPMFSRSRTGRHNRRKWVRIQRRRVKRDLARLIAEATT</sequence>
<evidence type="ECO:0000256" key="1">
    <source>
        <dbReference type="SAM" id="MobiDB-lite"/>
    </source>
</evidence>
<dbReference type="AlphaFoldDB" id="A0A5S4FLR9"/>
<dbReference type="EMBL" id="VCKY01000204">
    <property type="protein sequence ID" value="TMR10079.1"/>
    <property type="molecule type" value="Genomic_DNA"/>
</dbReference>
<gene>
    <name evidence="2" type="ORF">ETD86_40865</name>
</gene>
<keyword evidence="3" id="KW-1185">Reference proteome</keyword>
<evidence type="ECO:0000313" key="2">
    <source>
        <dbReference type="EMBL" id="TMR10079.1"/>
    </source>
</evidence>
<dbReference type="Proteomes" id="UP000309128">
    <property type="component" value="Unassembled WGS sequence"/>
</dbReference>
<organism evidence="2 3">
    <name type="scientific">Nonomuraea turkmeniaca</name>
    <dbReference type="NCBI Taxonomy" id="103838"/>
    <lineage>
        <taxon>Bacteria</taxon>
        <taxon>Bacillati</taxon>
        <taxon>Actinomycetota</taxon>
        <taxon>Actinomycetes</taxon>
        <taxon>Streptosporangiales</taxon>
        <taxon>Streptosporangiaceae</taxon>
        <taxon>Nonomuraea</taxon>
    </lineage>
</organism>
<name>A0A5S4FLR9_9ACTN</name>
<reference evidence="2 3" key="1">
    <citation type="submission" date="2019-05" db="EMBL/GenBank/DDBJ databases">
        <title>Draft genome sequence of Nonomuraea turkmeniaca DSM 43926.</title>
        <authorList>
            <person name="Saricaoglu S."/>
            <person name="Isik K."/>
        </authorList>
    </citation>
    <scope>NUCLEOTIDE SEQUENCE [LARGE SCALE GENOMIC DNA]</scope>
    <source>
        <strain evidence="2 3">DSM 43926</strain>
    </source>
</reference>
<feature type="region of interest" description="Disordered" evidence="1">
    <location>
        <begin position="1"/>
        <end position="37"/>
    </location>
</feature>
<evidence type="ECO:0000313" key="3">
    <source>
        <dbReference type="Proteomes" id="UP000309128"/>
    </source>
</evidence>
<dbReference type="RefSeq" id="WP_138671993.1">
    <property type="nucleotide sequence ID" value="NZ_VCKY01000204.1"/>
</dbReference>
<comment type="caution">
    <text evidence="2">The sequence shown here is derived from an EMBL/GenBank/DDBJ whole genome shotgun (WGS) entry which is preliminary data.</text>
</comment>
<accession>A0A5S4FLR9</accession>
<proteinExistence type="predicted"/>
<protein>
    <submittedName>
        <fullName evidence="2">Uncharacterized protein</fullName>
    </submittedName>
</protein>